<evidence type="ECO:0000313" key="3">
    <source>
        <dbReference type="Proteomes" id="UP000322981"/>
    </source>
</evidence>
<protein>
    <submittedName>
        <fullName evidence="2">Uncharacterized protein</fullName>
    </submittedName>
</protein>
<reference evidence="2 3" key="1">
    <citation type="submission" date="2019-09" db="EMBL/GenBank/DDBJ databases">
        <title>Whole-genome sequence of the purple sulfur bacterium Thiohalocapsa marina DSM 19078.</title>
        <authorList>
            <person name="Kyndt J.A."/>
            <person name="Meyer T.E."/>
        </authorList>
    </citation>
    <scope>NUCLEOTIDE SEQUENCE [LARGE SCALE GENOMIC DNA]</scope>
    <source>
        <strain evidence="2 3">DSM 19078</strain>
    </source>
</reference>
<organism evidence="2 3">
    <name type="scientific">Thiohalocapsa marina</name>
    <dbReference type="NCBI Taxonomy" id="424902"/>
    <lineage>
        <taxon>Bacteria</taxon>
        <taxon>Pseudomonadati</taxon>
        <taxon>Pseudomonadota</taxon>
        <taxon>Gammaproteobacteria</taxon>
        <taxon>Chromatiales</taxon>
        <taxon>Chromatiaceae</taxon>
        <taxon>Thiohalocapsa</taxon>
    </lineage>
</organism>
<dbReference type="EMBL" id="VWXX01000030">
    <property type="protein sequence ID" value="KAA6183655.1"/>
    <property type="molecule type" value="Genomic_DNA"/>
</dbReference>
<accession>A0A5M8FMH1</accession>
<feature type="region of interest" description="Disordered" evidence="1">
    <location>
        <begin position="66"/>
        <end position="203"/>
    </location>
</feature>
<evidence type="ECO:0000256" key="1">
    <source>
        <dbReference type="SAM" id="MobiDB-lite"/>
    </source>
</evidence>
<sequence>MSGDRYNVVFTGAVSADTSVDAVRQHLQTLFKLSPERADHLLSGRRIIVKRGVDEATARRFQQAFQAAGAEARIEPETASDQPAEQPPEQPPDQPPPPPGLALAPLRARLDDDGADWQGEDTSAPAPTATWDTSTLRLVEGHDWTLQDCQPPPPSPPDIDISGLALEPLPEPTPQATPEKSAEPEAASSAATAAEPSARPRTP</sequence>
<dbReference type="AlphaFoldDB" id="A0A5M8FMH1"/>
<gene>
    <name evidence="2" type="ORF">F2Q65_15130</name>
</gene>
<feature type="compositionally biased region" description="Pro residues" evidence="1">
    <location>
        <begin position="85"/>
        <end position="100"/>
    </location>
</feature>
<dbReference type="Proteomes" id="UP000322981">
    <property type="component" value="Unassembled WGS sequence"/>
</dbReference>
<comment type="caution">
    <text evidence="2">The sequence shown here is derived from an EMBL/GenBank/DDBJ whole genome shotgun (WGS) entry which is preliminary data.</text>
</comment>
<name>A0A5M8FMH1_9GAMM</name>
<feature type="compositionally biased region" description="Low complexity" evidence="1">
    <location>
        <begin position="176"/>
        <end position="203"/>
    </location>
</feature>
<proteinExistence type="predicted"/>
<dbReference type="RefSeq" id="WP_150094247.1">
    <property type="nucleotide sequence ID" value="NZ_JBFUOH010000012.1"/>
</dbReference>
<keyword evidence="3" id="KW-1185">Reference proteome</keyword>
<dbReference type="OrthoDB" id="6402943at2"/>
<evidence type="ECO:0000313" key="2">
    <source>
        <dbReference type="EMBL" id="KAA6183655.1"/>
    </source>
</evidence>